<gene>
    <name evidence="1" type="ORF">NCTC9140_00314</name>
</gene>
<accession>A0A377TKP7</accession>
<proteinExistence type="predicted"/>
<evidence type="ECO:0000313" key="2">
    <source>
        <dbReference type="Proteomes" id="UP000254938"/>
    </source>
</evidence>
<dbReference type="Proteomes" id="UP000254938">
    <property type="component" value="Unassembled WGS sequence"/>
</dbReference>
<dbReference type="AlphaFoldDB" id="A0A377TKP7"/>
<dbReference type="EMBL" id="UGKQ01000004">
    <property type="protein sequence ID" value="STS78680.1"/>
    <property type="molecule type" value="Genomic_DNA"/>
</dbReference>
<sequence>MAFNPELGSTSPAVLLDNAERLDKLVNGPARSCP</sequence>
<name>A0A377TKP7_KLEPN</name>
<protein>
    <submittedName>
        <fullName evidence="1">Uncharacterized protein</fullName>
    </submittedName>
</protein>
<organism evidence="1 2">
    <name type="scientific">Klebsiella pneumoniae</name>
    <dbReference type="NCBI Taxonomy" id="573"/>
    <lineage>
        <taxon>Bacteria</taxon>
        <taxon>Pseudomonadati</taxon>
        <taxon>Pseudomonadota</taxon>
        <taxon>Gammaproteobacteria</taxon>
        <taxon>Enterobacterales</taxon>
        <taxon>Enterobacteriaceae</taxon>
        <taxon>Klebsiella/Raoultella group</taxon>
        <taxon>Klebsiella</taxon>
        <taxon>Klebsiella pneumoniae complex</taxon>
    </lineage>
</organism>
<reference evidence="1 2" key="1">
    <citation type="submission" date="2018-06" db="EMBL/GenBank/DDBJ databases">
        <authorList>
            <consortium name="Pathogen Informatics"/>
            <person name="Doyle S."/>
        </authorList>
    </citation>
    <scope>NUCLEOTIDE SEQUENCE [LARGE SCALE GENOMIC DNA]</scope>
    <source>
        <strain evidence="1 2">NCTC9140</strain>
    </source>
</reference>
<evidence type="ECO:0000313" key="1">
    <source>
        <dbReference type="EMBL" id="STS78680.1"/>
    </source>
</evidence>